<dbReference type="EMBL" id="CP072943">
    <property type="protein sequence ID" value="QTX33497.1"/>
    <property type="molecule type" value="Genomic_DNA"/>
</dbReference>
<name>A0A9Q7ARN4_9BACT</name>
<dbReference type="AlphaFoldDB" id="A0A9Q7ARN4"/>
<gene>
    <name evidence="1" type="ORF">KAR29_06475</name>
</gene>
<dbReference type="RefSeq" id="WP_274374784.1">
    <property type="nucleotide sequence ID" value="NZ_CP072943.1"/>
</dbReference>
<dbReference type="KEGG" id="aram:KAR29_06475"/>
<proteinExistence type="predicted"/>
<protein>
    <submittedName>
        <fullName evidence="1">Uncharacterized protein</fullName>
    </submittedName>
</protein>
<accession>A0A9Q7ARN4</accession>
<reference evidence="2" key="1">
    <citation type="submission" date="2021-04" db="EMBL/GenBank/DDBJ databases">
        <title>A novel Synergistetes isolate from a pyrite-forming mixed culture.</title>
        <authorList>
            <person name="Bunk B."/>
            <person name="Sproer C."/>
            <person name="Spring S."/>
            <person name="Pester M."/>
        </authorList>
    </citation>
    <scope>NUCLEOTIDE SEQUENCE [LARGE SCALE GENOMIC DNA]</scope>
    <source>
        <strain evidence="2">J.5.4.2-T.3.5.2</strain>
    </source>
</reference>
<evidence type="ECO:0000313" key="1">
    <source>
        <dbReference type="EMBL" id="QTX33497.1"/>
    </source>
</evidence>
<dbReference type="Proteomes" id="UP000671879">
    <property type="component" value="Chromosome"/>
</dbReference>
<evidence type="ECO:0000313" key="2">
    <source>
        <dbReference type="Proteomes" id="UP000671879"/>
    </source>
</evidence>
<organism evidence="1 2">
    <name type="scientific">Aminithiophilus ramosus</name>
    <dbReference type="NCBI Taxonomy" id="3029084"/>
    <lineage>
        <taxon>Bacteria</taxon>
        <taxon>Thermotogati</taxon>
        <taxon>Synergistota</taxon>
        <taxon>Synergistia</taxon>
        <taxon>Synergistales</taxon>
        <taxon>Aminithiophilaceae</taxon>
        <taxon>Aminithiophilus</taxon>
    </lineage>
</organism>
<keyword evidence="2" id="KW-1185">Reference proteome</keyword>
<sequence length="304" mass="34650">MSSEREDRIDALLDEAYQSKDWEETRRLALKVLELDSTQVEALVLLADASEEEAEQIALLRRALSLLPPIDKGGKKKVTQEERELRATVLERLGVALLLVDPEEVLLHAAESIQVDPVECEVGRSLTYAALLLLHRGGDVLQEYFQDQSEFPARFYGRALALYQMTGKGEPFFVALWEALAKESDIAFYALGLWPDPSPDKEEEWEYVRLSSILITPWWHDEEAYAWLLTATVLFGYLTDRIPDEIFDELRPDLAESGFLDKMNQCLGEFDALLRPLGELSVEAIDGLALDYLSKRRFSEPLWI</sequence>